<name>A0A4P6ZE06_9FLAO</name>
<dbReference type="InterPro" id="IPR001920">
    <property type="entry name" value="Asp/Glu_race"/>
</dbReference>
<evidence type="ECO:0000313" key="2">
    <source>
        <dbReference type="Proteomes" id="UP000294419"/>
    </source>
</evidence>
<evidence type="ECO:0008006" key="3">
    <source>
        <dbReference type="Google" id="ProtNLM"/>
    </source>
</evidence>
<dbReference type="KEGG" id="csal:NBC122_00936"/>
<accession>A0A4P6ZE06</accession>
<dbReference type="RefSeq" id="WP_133439253.1">
    <property type="nucleotide sequence ID" value="NZ_CP037954.1"/>
</dbReference>
<sequence length="220" mass="25432">MKADLARRGILGLGSASTKYYLNQIHRKYQECHSEFSTCPLLLYQIDFQEINPFLPNDFKVLIPKLKIILEEMANLGITKLLIPNITLHETLDQIKSPFEICHPVQLTLDYLTQNRISKIFLFGTLYTMNSEYLAKKFSEKGIVILKPASEDQIWVDNFRKEVYQNTASSAQQSFFKNLIKKYSVQNPVVIACTELSIFALKNEKACIDMAELQIEKWLE</sequence>
<dbReference type="EMBL" id="CP037954">
    <property type="protein sequence ID" value="QBO57768.1"/>
    <property type="molecule type" value="Genomic_DNA"/>
</dbReference>
<keyword evidence="2" id="KW-1185">Reference proteome</keyword>
<reference evidence="1 2" key="1">
    <citation type="submission" date="2019-03" db="EMBL/GenBank/DDBJ databases">
        <authorList>
            <person name="Kim H."/>
            <person name="Yu S.-M."/>
        </authorList>
    </citation>
    <scope>NUCLEOTIDE SEQUENCE [LARGE SCALE GENOMIC DNA]</scope>
    <source>
        <strain evidence="1 2">NBC122</strain>
    </source>
</reference>
<dbReference type="OrthoDB" id="9803739at2"/>
<dbReference type="AlphaFoldDB" id="A0A4P6ZE06"/>
<organism evidence="1 2">
    <name type="scientific">Chryseobacterium salivictor</name>
    <dbReference type="NCBI Taxonomy" id="2547600"/>
    <lineage>
        <taxon>Bacteria</taxon>
        <taxon>Pseudomonadati</taxon>
        <taxon>Bacteroidota</taxon>
        <taxon>Flavobacteriia</taxon>
        <taxon>Flavobacteriales</taxon>
        <taxon>Weeksellaceae</taxon>
        <taxon>Chryseobacterium group</taxon>
        <taxon>Chryseobacterium</taxon>
    </lineage>
</organism>
<dbReference type="Gene3D" id="3.40.50.1860">
    <property type="match status" value="2"/>
</dbReference>
<dbReference type="GO" id="GO:0016855">
    <property type="term" value="F:racemase and epimerase activity, acting on amino acids and derivatives"/>
    <property type="evidence" value="ECO:0007669"/>
    <property type="project" value="InterPro"/>
</dbReference>
<evidence type="ECO:0000313" key="1">
    <source>
        <dbReference type="EMBL" id="QBO57768.1"/>
    </source>
</evidence>
<dbReference type="SUPFAM" id="SSF53681">
    <property type="entry name" value="Aspartate/glutamate racemase"/>
    <property type="match status" value="2"/>
</dbReference>
<protein>
    <recommendedName>
        <fullName evidence="3">Aspartate racemase</fullName>
    </recommendedName>
</protein>
<gene>
    <name evidence="1" type="ORF">NBC122_00936</name>
</gene>
<proteinExistence type="predicted"/>
<dbReference type="Proteomes" id="UP000294419">
    <property type="component" value="Chromosome"/>
</dbReference>